<feature type="transmembrane region" description="Helical" evidence="6">
    <location>
        <begin position="412"/>
        <end position="434"/>
    </location>
</feature>
<evidence type="ECO:0000256" key="1">
    <source>
        <dbReference type="ARBA" id="ARBA00004651"/>
    </source>
</evidence>
<evidence type="ECO:0000313" key="7">
    <source>
        <dbReference type="EMBL" id="RHW33058.1"/>
    </source>
</evidence>
<dbReference type="InterPro" id="IPR024923">
    <property type="entry name" value="PG_synth_SpoVB"/>
</dbReference>
<feature type="transmembrane region" description="Helical" evidence="6">
    <location>
        <begin position="387"/>
        <end position="406"/>
    </location>
</feature>
<reference evidence="7 8" key="1">
    <citation type="journal article" date="2007" name="Int. J. Syst. Evol. Microbiol.">
        <title>Oceanobacillus profundus sp. nov., isolated from a deep-sea sediment core.</title>
        <authorList>
            <person name="Kim Y.G."/>
            <person name="Choi D.H."/>
            <person name="Hyun S."/>
            <person name="Cho B.C."/>
        </authorList>
    </citation>
    <scope>NUCLEOTIDE SEQUENCE [LARGE SCALE GENOMIC DNA]</scope>
    <source>
        <strain evidence="7 8">DSM 18246</strain>
    </source>
</reference>
<feature type="transmembrane region" description="Helical" evidence="6">
    <location>
        <begin position="251"/>
        <end position="271"/>
    </location>
</feature>
<name>A0A417YJ24_9BACI</name>
<comment type="caution">
    <text evidence="7">The sequence shown here is derived from an EMBL/GenBank/DDBJ whole genome shotgun (WGS) entry which is preliminary data.</text>
</comment>
<feature type="transmembrane region" description="Helical" evidence="6">
    <location>
        <begin position="446"/>
        <end position="466"/>
    </location>
</feature>
<feature type="transmembrane region" description="Helical" evidence="6">
    <location>
        <begin position="161"/>
        <end position="180"/>
    </location>
</feature>
<sequence length="516" mass="56738">MTKQTFLQGAIILIVAGMITRFMGFINRIVVARLMGEEGIGLYMMALPTLFLVMTLTQLGLPVAISKRVAEADAANDQAKVKKIVVISLMITFISSIVFTIVMAVGAPYIASTLLTDSRAMLPILAISPIIPITAIAAVLRGYFQGKQNMKPQSYAQVIEQLVRITCVAFFVNLLLPYGIEYAAAGAMISVIIGEFISLMYMIYTFKRKKTLRLRHRFFSYLKSSRNVVRELLSIALPSMGSRMIGSISNFLEPILVVQSLAIAGVASAVATKQYGELTGYVMPLLFLPTFITHSLAVALVPSIAEAEAKKNIALIHYRIHQSIRISFASGGISTVVLSIFAVQLLTYMYGTGDASHYLVLMAPFFLLHYIQSPLQAALQALDLAKPAMWNSLFGVALKSVVLVILASNPNFGIMGAAIGLCTGVVLVTLLHLAVLRKVIGYSIPFLDICKMIVLLAFTWLFGSFLKRIYETMEPHVILFLSVLVILGAIYIILLFALKFITKDELRQIPFFNKKK</sequence>
<comment type="subcellular location">
    <subcellularLocation>
        <location evidence="1">Cell membrane</location>
        <topology evidence="1">Multi-pass membrane protein</topology>
    </subcellularLocation>
</comment>
<dbReference type="InterPro" id="IPR014249">
    <property type="entry name" value="Spore_V_B"/>
</dbReference>
<feature type="transmembrane region" description="Helical" evidence="6">
    <location>
        <begin position="283"/>
        <end position="305"/>
    </location>
</feature>
<dbReference type="Proteomes" id="UP000285456">
    <property type="component" value="Unassembled WGS sequence"/>
</dbReference>
<dbReference type="GO" id="GO:0005886">
    <property type="term" value="C:plasma membrane"/>
    <property type="evidence" value="ECO:0007669"/>
    <property type="project" value="UniProtKB-SubCell"/>
</dbReference>
<dbReference type="InterPro" id="IPR050833">
    <property type="entry name" value="Poly_Biosynth_Transport"/>
</dbReference>
<evidence type="ECO:0000256" key="3">
    <source>
        <dbReference type="ARBA" id="ARBA00022692"/>
    </source>
</evidence>
<evidence type="ECO:0000313" key="8">
    <source>
        <dbReference type="Proteomes" id="UP000285456"/>
    </source>
</evidence>
<feature type="transmembrane region" description="Helical" evidence="6">
    <location>
        <begin position="186"/>
        <end position="206"/>
    </location>
</feature>
<feature type="transmembrane region" description="Helical" evidence="6">
    <location>
        <begin position="478"/>
        <end position="498"/>
    </location>
</feature>
<accession>A0A417YJ24</accession>
<feature type="transmembrane region" description="Helical" evidence="6">
    <location>
        <begin position="84"/>
        <end position="110"/>
    </location>
</feature>
<dbReference type="InterPro" id="IPR002797">
    <property type="entry name" value="Polysacc_synth"/>
</dbReference>
<dbReference type="PIRSF" id="PIRSF038958">
    <property type="entry name" value="PG_synth_SpoVB"/>
    <property type="match status" value="1"/>
</dbReference>
<dbReference type="RefSeq" id="WP_095307159.1">
    <property type="nucleotide sequence ID" value="NZ_PHUT01000004.1"/>
</dbReference>
<dbReference type="AlphaFoldDB" id="A0A417YJ24"/>
<dbReference type="PANTHER" id="PTHR30250">
    <property type="entry name" value="PST FAMILY PREDICTED COLANIC ACID TRANSPORTER"/>
    <property type="match status" value="1"/>
</dbReference>
<evidence type="ECO:0000256" key="5">
    <source>
        <dbReference type="ARBA" id="ARBA00023136"/>
    </source>
</evidence>
<keyword evidence="5 6" id="KW-0472">Membrane</keyword>
<evidence type="ECO:0000256" key="6">
    <source>
        <dbReference type="SAM" id="Phobius"/>
    </source>
</evidence>
<proteinExistence type="predicted"/>
<feature type="transmembrane region" description="Helical" evidence="6">
    <location>
        <begin position="326"/>
        <end position="350"/>
    </location>
</feature>
<dbReference type="CDD" id="cd13124">
    <property type="entry name" value="MATE_SpoVB_like"/>
    <property type="match status" value="1"/>
</dbReference>
<dbReference type="EMBL" id="QWEH01000004">
    <property type="protein sequence ID" value="RHW33058.1"/>
    <property type="molecule type" value="Genomic_DNA"/>
</dbReference>
<keyword evidence="8" id="KW-1185">Reference proteome</keyword>
<organism evidence="7 8">
    <name type="scientific">Oceanobacillus profundus</name>
    <dbReference type="NCBI Taxonomy" id="372463"/>
    <lineage>
        <taxon>Bacteria</taxon>
        <taxon>Bacillati</taxon>
        <taxon>Bacillota</taxon>
        <taxon>Bacilli</taxon>
        <taxon>Bacillales</taxon>
        <taxon>Bacillaceae</taxon>
        <taxon>Oceanobacillus</taxon>
    </lineage>
</organism>
<feature type="transmembrane region" description="Helical" evidence="6">
    <location>
        <begin position="42"/>
        <end position="64"/>
    </location>
</feature>
<feature type="transmembrane region" description="Helical" evidence="6">
    <location>
        <begin position="7"/>
        <end position="30"/>
    </location>
</feature>
<gene>
    <name evidence="7" type="primary">spoVB</name>
    <name evidence="7" type="ORF">D1B32_08410</name>
</gene>
<dbReference type="OrthoDB" id="9775950at2"/>
<dbReference type="PANTHER" id="PTHR30250:SF24">
    <property type="entry name" value="STAGE V SPORULATION PROTEIN B"/>
    <property type="match status" value="1"/>
</dbReference>
<dbReference type="Pfam" id="PF01943">
    <property type="entry name" value="Polysacc_synt"/>
    <property type="match status" value="1"/>
</dbReference>
<dbReference type="NCBIfam" id="TIGR02900">
    <property type="entry name" value="spore_V_B"/>
    <property type="match status" value="1"/>
</dbReference>
<protein>
    <submittedName>
        <fullName evidence="7">Stage V sporulation protein B</fullName>
    </submittedName>
</protein>
<keyword evidence="4 6" id="KW-1133">Transmembrane helix</keyword>
<keyword evidence="2" id="KW-1003">Cell membrane</keyword>
<keyword evidence="3 6" id="KW-0812">Transmembrane</keyword>
<feature type="transmembrane region" description="Helical" evidence="6">
    <location>
        <begin position="122"/>
        <end position="140"/>
    </location>
</feature>
<evidence type="ECO:0000256" key="4">
    <source>
        <dbReference type="ARBA" id="ARBA00022989"/>
    </source>
</evidence>
<evidence type="ECO:0000256" key="2">
    <source>
        <dbReference type="ARBA" id="ARBA00022475"/>
    </source>
</evidence>
<feature type="transmembrane region" description="Helical" evidence="6">
    <location>
        <begin position="356"/>
        <end position="375"/>
    </location>
</feature>